<accession>A0ABQ9VDM4</accession>
<dbReference type="Proteomes" id="UP001266305">
    <property type="component" value="Unassembled WGS sequence"/>
</dbReference>
<evidence type="ECO:0000313" key="2">
    <source>
        <dbReference type="Proteomes" id="UP001266305"/>
    </source>
</evidence>
<proteinExistence type="predicted"/>
<evidence type="ECO:0000313" key="1">
    <source>
        <dbReference type="EMBL" id="KAK2107465.1"/>
    </source>
</evidence>
<keyword evidence="2" id="KW-1185">Reference proteome</keyword>
<organism evidence="1 2">
    <name type="scientific">Saguinus oedipus</name>
    <name type="common">Cotton-top tamarin</name>
    <name type="synonym">Oedipomidas oedipus</name>
    <dbReference type="NCBI Taxonomy" id="9490"/>
    <lineage>
        <taxon>Eukaryota</taxon>
        <taxon>Metazoa</taxon>
        <taxon>Chordata</taxon>
        <taxon>Craniata</taxon>
        <taxon>Vertebrata</taxon>
        <taxon>Euteleostomi</taxon>
        <taxon>Mammalia</taxon>
        <taxon>Eutheria</taxon>
        <taxon>Euarchontoglires</taxon>
        <taxon>Primates</taxon>
        <taxon>Haplorrhini</taxon>
        <taxon>Platyrrhini</taxon>
        <taxon>Cebidae</taxon>
        <taxon>Callitrichinae</taxon>
        <taxon>Saguinus</taxon>
    </lineage>
</organism>
<name>A0ABQ9VDM4_SAGOE</name>
<gene>
    <name evidence="1" type="ORF">P7K49_012630</name>
</gene>
<dbReference type="EMBL" id="JASSZA010000006">
    <property type="protein sequence ID" value="KAK2107465.1"/>
    <property type="molecule type" value="Genomic_DNA"/>
</dbReference>
<sequence>MCAYPEEINCTVSSLVSGAPGNQVYLQLFLSFVDLEGSTLFLEDSTRPSEHIHLQTYIVRKFLKNERLKIILIEADKIRRCRGLAAIGTNSHCHRFALTTDALFLSPSSMDLHLAGL</sequence>
<comment type="caution">
    <text evidence="1">The sequence shown here is derived from an EMBL/GenBank/DDBJ whole genome shotgun (WGS) entry which is preliminary data.</text>
</comment>
<reference evidence="1 2" key="1">
    <citation type="submission" date="2023-05" db="EMBL/GenBank/DDBJ databases">
        <title>B98-5 Cell Line De Novo Hybrid Assembly: An Optical Mapping Approach.</title>
        <authorList>
            <person name="Kananen K."/>
            <person name="Auerbach J.A."/>
            <person name="Kautto E."/>
            <person name="Blachly J.S."/>
        </authorList>
    </citation>
    <scope>NUCLEOTIDE SEQUENCE [LARGE SCALE GENOMIC DNA]</scope>
    <source>
        <strain evidence="1">B95-8</strain>
        <tissue evidence="1">Cell line</tissue>
    </source>
</reference>
<protein>
    <submittedName>
        <fullName evidence="1">Uncharacterized protein</fullName>
    </submittedName>
</protein>